<dbReference type="SUPFAM" id="SSF160996">
    <property type="entry name" value="HI0933 insert domain-like"/>
    <property type="match status" value="1"/>
</dbReference>
<comment type="caution">
    <text evidence="2">The sequence shown here is derived from an EMBL/GenBank/DDBJ whole genome shotgun (WGS) entry which is preliminary data.</text>
</comment>
<reference evidence="2" key="1">
    <citation type="submission" date="2020-08" db="EMBL/GenBank/DDBJ databases">
        <title>Genome public.</title>
        <authorList>
            <person name="Liu C."/>
            <person name="Sun Q."/>
        </authorList>
    </citation>
    <scope>NUCLEOTIDE SEQUENCE</scope>
    <source>
        <strain evidence="2">NSJ-24</strain>
    </source>
</reference>
<dbReference type="InterPro" id="IPR057661">
    <property type="entry name" value="RsdA/BaiN/AoA(So)_Rossmann"/>
</dbReference>
<dbReference type="AlphaFoldDB" id="A0A926E922"/>
<name>A0A926E922_9FIRM</name>
<dbReference type="InterPro" id="IPR036188">
    <property type="entry name" value="FAD/NAD-bd_sf"/>
</dbReference>
<sequence>MKKYDVCIIGGGAAGLAAAASLNNSISICMLEKNEIPGKKIMATGGGRCNITNAACEGKDLTLDFFKSLGLETYSDNEGRYFPYSNHAPDVVKILLGAIKGKGADLITDICVDGISCSKGYFFVSYEKGKCVLADNVIMAMGGKAAPQFGTTGDGYSIAKSLGHSIEKVYPILAPIQCGDFRTIKGVRARGTVSLYKDGDMICRQTGEIQFTEDGISGICVFNITPYIKADEGEQFHTALKRYVLELDLAPDFTQEQLEKRSGSFGILSDKLASCVSLDNIKRWRIPVKGVKGWKNAQCTAGGVCLNEIYMDSMESKIVKGLFFAGEIINVQGPCGGYNLQNAWETAIRAAETLNGRLK</sequence>
<dbReference type="PRINTS" id="PR00368">
    <property type="entry name" value="FADPNR"/>
</dbReference>
<dbReference type="SUPFAM" id="SSF51905">
    <property type="entry name" value="FAD/NAD(P)-binding domain"/>
    <property type="match status" value="1"/>
</dbReference>
<organism evidence="2 3">
    <name type="scientific">Lentihominibacter hominis</name>
    <dbReference type="NCBI Taxonomy" id="2763645"/>
    <lineage>
        <taxon>Bacteria</taxon>
        <taxon>Bacillati</taxon>
        <taxon>Bacillota</taxon>
        <taxon>Clostridia</taxon>
        <taxon>Peptostreptococcales</taxon>
        <taxon>Anaerovoracaceae</taxon>
        <taxon>Lentihominibacter</taxon>
    </lineage>
</organism>
<dbReference type="RefSeq" id="WP_187525394.1">
    <property type="nucleotide sequence ID" value="NZ_JACRTA010000002.1"/>
</dbReference>
<dbReference type="PANTHER" id="PTHR42887:SF2">
    <property type="entry name" value="OS12G0638800 PROTEIN"/>
    <property type="match status" value="1"/>
</dbReference>
<protein>
    <submittedName>
        <fullName evidence="2">NAD(P)/FAD-dependent oxidoreductase</fullName>
    </submittedName>
</protein>
<dbReference type="EMBL" id="JACRTA010000002">
    <property type="protein sequence ID" value="MBC8568673.1"/>
    <property type="molecule type" value="Genomic_DNA"/>
</dbReference>
<accession>A0A926E922</accession>
<dbReference type="Pfam" id="PF03486">
    <property type="entry name" value="HI0933_like"/>
    <property type="match status" value="1"/>
</dbReference>
<dbReference type="Gene3D" id="3.50.50.60">
    <property type="entry name" value="FAD/NAD(P)-binding domain"/>
    <property type="match status" value="3"/>
</dbReference>
<evidence type="ECO:0000259" key="1">
    <source>
        <dbReference type="Pfam" id="PF03486"/>
    </source>
</evidence>
<dbReference type="InterPro" id="IPR004792">
    <property type="entry name" value="BaiN-like"/>
</dbReference>
<dbReference type="PANTHER" id="PTHR42887">
    <property type="entry name" value="OS12G0638800 PROTEIN"/>
    <property type="match status" value="1"/>
</dbReference>
<evidence type="ECO:0000313" key="3">
    <source>
        <dbReference type="Proteomes" id="UP000610862"/>
    </source>
</evidence>
<gene>
    <name evidence="2" type="ORF">H8692_07880</name>
</gene>
<dbReference type="Proteomes" id="UP000610862">
    <property type="component" value="Unassembled WGS sequence"/>
</dbReference>
<proteinExistence type="predicted"/>
<feature type="domain" description="RsdA/BaiN/AoA(So)-like Rossmann fold-like" evidence="1">
    <location>
        <begin position="62"/>
        <end position="352"/>
    </location>
</feature>
<evidence type="ECO:0000313" key="2">
    <source>
        <dbReference type="EMBL" id="MBC8568673.1"/>
    </source>
</evidence>
<keyword evidence="3" id="KW-1185">Reference proteome</keyword>